<keyword evidence="7" id="KW-0663">Pyridoxal phosphate</keyword>
<dbReference type="PROSITE" id="PS51318">
    <property type="entry name" value="TAT"/>
    <property type="match status" value="1"/>
</dbReference>
<evidence type="ECO:0000256" key="11">
    <source>
        <dbReference type="ARBA" id="ARBA00048179"/>
    </source>
</evidence>
<evidence type="ECO:0000256" key="3">
    <source>
        <dbReference type="ARBA" id="ARBA00009406"/>
    </source>
</evidence>
<comment type="caution">
    <text evidence="14">The sequence shown here is derived from an EMBL/GenBank/DDBJ whole genome shotgun (WGS) entry which is preliminary data.</text>
</comment>
<evidence type="ECO:0000313" key="15">
    <source>
        <dbReference type="Proteomes" id="UP000019486"/>
    </source>
</evidence>
<evidence type="ECO:0000256" key="1">
    <source>
        <dbReference type="ARBA" id="ARBA00003469"/>
    </source>
</evidence>
<gene>
    <name evidence="14" type="ORF">N825_20950</name>
</gene>
<keyword evidence="8" id="KW-0784">Thiamine biosynthesis</keyword>
<dbReference type="SUPFAM" id="SSF53850">
    <property type="entry name" value="Periplasmic binding protein-like II"/>
    <property type="match status" value="1"/>
</dbReference>
<dbReference type="OrthoDB" id="7374754at2"/>
<accession>W9GTV9</accession>
<keyword evidence="12" id="KW-0732">Signal</keyword>
<keyword evidence="6" id="KW-0479">Metal-binding</keyword>
<dbReference type="RefSeq" id="WP_037459269.1">
    <property type="nucleotide sequence ID" value="NZ_AVFL01000029.1"/>
</dbReference>
<protein>
    <recommendedName>
        <fullName evidence="10">Thiamine pyrimidine synthase</fullName>
    </recommendedName>
</protein>
<comment type="pathway">
    <text evidence="2">Cofactor biosynthesis; thiamine diphosphate biosynthesis.</text>
</comment>
<dbReference type="GO" id="GO:0016740">
    <property type="term" value="F:transferase activity"/>
    <property type="evidence" value="ECO:0007669"/>
    <property type="project" value="UniProtKB-KW"/>
</dbReference>
<comment type="subunit">
    <text evidence="4">Homodimer.</text>
</comment>
<evidence type="ECO:0000256" key="7">
    <source>
        <dbReference type="ARBA" id="ARBA00022898"/>
    </source>
</evidence>
<evidence type="ECO:0000256" key="9">
    <source>
        <dbReference type="ARBA" id="ARBA00023004"/>
    </source>
</evidence>
<keyword evidence="9" id="KW-0408">Iron</keyword>
<dbReference type="PANTHER" id="PTHR31528">
    <property type="entry name" value="4-AMINO-5-HYDROXYMETHYL-2-METHYLPYRIMIDINE PHOSPHATE SYNTHASE THI11-RELATED"/>
    <property type="match status" value="1"/>
</dbReference>
<evidence type="ECO:0000313" key="14">
    <source>
        <dbReference type="EMBL" id="EWY37199.1"/>
    </source>
</evidence>
<comment type="function">
    <text evidence="1">Responsible for the formation of the pyrimidine heterocycle in the thiamine biosynthesis pathway. Catalyzes the formation of hydroxymethylpyrimidine phosphate (HMP-P) from histidine and pyridoxal phosphate (PLP). The protein uses PLP and the active site histidine to form HMP-P, generating an inactive enzyme. The enzyme can only undergo a single turnover, which suggests it is a suicide enzyme.</text>
</comment>
<dbReference type="EMBL" id="AVFL01000029">
    <property type="protein sequence ID" value="EWY37199.1"/>
    <property type="molecule type" value="Genomic_DNA"/>
</dbReference>
<evidence type="ECO:0000256" key="10">
    <source>
        <dbReference type="ARBA" id="ARBA00033171"/>
    </source>
</evidence>
<dbReference type="GO" id="GO:0009228">
    <property type="term" value="P:thiamine biosynthetic process"/>
    <property type="evidence" value="ECO:0007669"/>
    <property type="project" value="UniProtKB-KW"/>
</dbReference>
<feature type="chain" id="PRO_5004923169" description="Thiamine pyrimidine synthase" evidence="12">
    <location>
        <begin position="36"/>
        <end position="367"/>
    </location>
</feature>
<evidence type="ECO:0000256" key="4">
    <source>
        <dbReference type="ARBA" id="ARBA00011738"/>
    </source>
</evidence>
<proteinExistence type="inferred from homology"/>
<dbReference type="GO" id="GO:0046872">
    <property type="term" value="F:metal ion binding"/>
    <property type="evidence" value="ECO:0007669"/>
    <property type="project" value="UniProtKB-KW"/>
</dbReference>
<keyword evidence="15" id="KW-1185">Reference proteome</keyword>
<dbReference type="InterPro" id="IPR006311">
    <property type="entry name" value="TAT_signal"/>
</dbReference>
<organism evidence="14 15">
    <name type="scientific">Skermanella stibiiresistens SB22</name>
    <dbReference type="NCBI Taxonomy" id="1385369"/>
    <lineage>
        <taxon>Bacteria</taxon>
        <taxon>Pseudomonadati</taxon>
        <taxon>Pseudomonadota</taxon>
        <taxon>Alphaproteobacteria</taxon>
        <taxon>Rhodospirillales</taxon>
        <taxon>Azospirillaceae</taxon>
        <taxon>Skermanella</taxon>
    </lineage>
</organism>
<sequence length="367" mass="39428">MTLIPTNFSRRTLLKATAAGAALAAAGPLSAPAIAANKPVKFTLAWLAQGSSLYVYLAKAKGFFAQRGLDVEISRGYGSLPAAQSIAAGQFDYGIVISTPLILSIAKGLPLTAIATSDYDATMGVGVLQDSPIKAATDLKGLKIGAVPGSAEYPFFPAFMDRAGMSMDDVELIHLDNKVLERAMTEKQVSAIMGVGSSSLPVMLSKGIPVRWLLYSSTGMRTYGQTIVTRPEVLQRDPAMSEAVVDALMEAIAYSMRNPEESLELFAREVPEIGLTANGKEFVRIGLGLAHHTMAREESMTHGIGWGDPKVYEEMIDLVMKYTGNAEMKRPTVDQVFSNRFAGKFKLTEAEWASVKTNSSEFGKLVS</sequence>
<comment type="similarity">
    <text evidence="3">Belongs to the NMT1/THI5 family.</text>
</comment>
<evidence type="ECO:0000256" key="5">
    <source>
        <dbReference type="ARBA" id="ARBA00022679"/>
    </source>
</evidence>
<feature type="domain" description="SsuA/THI5-like" evidence="13">
    <location>
        <begin position="54"/>
        <end position="261"/>
    </location>
</feature>
<name>W9GTV9_9PROT</name>
<dbReference type="Pfam" id="PF09084">
    <property type="entry name" value="NMT1"/>
    <property type="match status" value="1"/>
</dbReference>
<dbReference type="STRING" id="1385369.N825_20950"/>
<dbReference type="Gene3D" id="3.40.190.10">
    <property type="entry name" value="Periplasmic binding protein-like II"/>
    <property type="match status" value="2"/>
</dbReference>
<evidence type="ECO:0000256" key="6">
    <source>
        <dbReference type="ARBA" id="ARBA00022723"/>
    </source>
</evidence>
<evidence type="ECO:0000256" key="12">
    <source>
        <dbReference type="SAM" id="SignalP"/>
    </source>
</evidence>
<comment type="catalytic activity">
    <reaction evidence="11">
        <text>N(6)-(pyridoxal phosphate)-L-lysyl-[4-amino-5-hydroxymethyl-2-methylpyrimidine phosphate synthase] + L-histidyl-[4-amino-5-hydroxymethyl-2-methylpyrimidine phosphate synthase] + 2 Fe(3+) + 4 H2O = L-lysyl-[4-amino-5-hydroxymethyl-2-methylpyrimidine phosphate synthase] + (2S)-2-amino-5-hydroxy-4-oxopentanoyl-[4-amino-5-hydroxymethyl-2-methylpyrimidine phosphate synthase] + 4-amino-2-methyl-5-(phosphooxymethyl)pyrimidine + 3-oxopropanoate + 2 Fe(2+) + 2 H(+)</text>
        <dbReference type="Rhea" id="RHEA:65756"/>
        <dbReference type="Rhea" id="RHEA-COMP:16892"/>
        <dbReference type="Rhea" id="RHEA-COMP:16893"/>
        <dbReference type="Rhea" id="RHEA-COMP:16894"/>
        <dbReference type="Rhea" id="RHEA-COMP:16895"/>
        <dbReference type="ChEBI" id="CHEBI:15377"/>
        <dbReference type="ChEBI" id="CHEBI:15378"/>
        <dbReference type="ChEBI" id="CHEBI:29033"/>
        <dbReference type="ChEBI" id="CHEBI:29034"/>
        <dbReference type="ChEBI" id="CHEBI:29969"/>
        <dbReference type="ChEBI" id="CHEBI:29979"/>
        <dbReference type="ChEBI" id="CHEBI:33190"/>
        <dbReference type="ChEBI" id="CHEBI:58354"/>
        <dbReference type="ChEBI" id="CHEBI:143915"/>
        <dbReference type="ChEBI" id="CHEBI:157692"/>
    </reaction>
    <physiologicalReaction direction="left-to-right" evidence="11">
        <dbReference type="Rhea" id="RHEA:65757"/>
    </physiologicalReaction>
</comment>
<dbReference type="InterPro" id="IPR015168">
    <property type="entry name" value="SsuA/THI5"/>
</dbReference>
<dbReference type="InterPro" id="IPR027939">
    <property type="entry name" value="NMT1/THI5"/>
</dbReference>
<evidence type="ECO:0000256" key="2">
    <source>
        <dbReference type="ARBA" id="ARBA00004948"/>
    </source>
</evidence>
<keyword evidence="5" id="KW-0808">Transferase</keyword>
<dbReference type="Proteomes" id="UP000019486">
    <property type="component" value="Unassembled WGS sequence"/>
</dbReference>
<reference evidence="14 15" key="1">
    <citation type="submission" date="2013-08" db="EMBL/GenBank/DDBJ databases">
        <title>The genome sequence of Skermanella stibiiresistens.</title>
        <authorList>
            <person name="Zhu W."/>
            <person name="Wang G."/>
        </authorList>
    </citation>
    <scope>NUCLEOTIDE SEQUENCE [LARGE SCALE GENOMIC DNA]</scope>
    <source>
        <strain evidence="14 15">SB22</strain>
    </source>
</reference>
<evidence type="ECO:0000259" key="13">
    <source>
        <dbReference type="Pfam" id="PF09084"/>
    </source>
</evidence>
<evidence type="ECO:0000256" key="8">
    <source>
        <dbReference type="ARBA" id="ARBA00022977"/>
    </source>
</evidence>
<feature type="signal peptide" evidence="12">
    <location>
        <begin position="1"/>
        <end position="35"/>
    </location>
</feature>
<dbReference type="PANTHER" id="PTHR31528:SF1">
    <property type="entry name" value="4-AMINO-5-HYDROXYMETHYL-2-METHYLPYRIMIDINE PHOSPHATE SYNTHASE THI11-RELATED"/>
    <property type="match status" value="1"/>
</dbReference>
<dbReference type="AlphaFoldDB" id="W9GTV9"/>